<accession>A0ABT4QEA8</accession>
<gene>
    <name evidence="2" type="ORF">O9H85_22490</name>
</gene>
<organism evidence="2 3">
    <name type="scientific">Paenibacillus gyeongsangnamensis</name>
    <dbReference type="NCBI Taxonomy" id="3388067"/>
    <lineage>
        <taxon>Bacteria</taxon>
        <taxon>Bacillati</taxon>
        <taxon>Bacillota</taxon>
        <taxon>Bacilli</taxon>
        <taxon>Bacillales</taxon>
        <taxon>Paenibacillaceae</taxon>
        <taxon>Paenibacillus</taxon>
    </lineage>
</organism>
<reference evidence="2 3" key="1">
    <citation type="submission" date="2022-12" db="EMBL/GenBank/DDBJ databases">
        <title>Draft genome sequence of Paenibacillus sp. dW9.</title>
        <authorList>
            <person name="Choi E.-W."/>
            <person name="Kim D.-U."/>
        </authorList>
    </citation>
    <scope>NUCLEOTIDE SEQUENCE [LARGE SCALE GENOMIC DNA]</scope>
    <source>
        <strain evidence="3">dW9</strain>
    </source>
</reference>
<evidence type="ECO:0000313" key="3">
    <source>
        <dbReference type="Proteomes" id="UP001527882"/>
    </source>
</evidence>
<feature type="region of interest" description="Disordered" evidence="1">
    <location>
        <begin position="57"/>
        <end position="89"/>
    </location>
</feature>
<evidence type="ECO:0000256" key="1">
    <source>
        <dbReference type="SAM" id="MobiDB-lite"/>
    </source>
</evidence>
<dbReference type="EMBL" id="JAQAGZ010000015">
    <property type="protein sequence ID" value="MCZ8515137.1"/>
    <property type="molecule type" value="Genomic_DNA"/>
</dbReference>
<name>A0ABT4QEA8_9BACL</name>
<dbReference type="RefSeq" id="WP_269883662.1">
    <property type="nucleotide sequence ID" value="NZ_JAQAGZ010000015.1"/>
</dbReference>
<proteinExistence type="predicted"/>
<evidence type="ECO:0000313" key="2">
    <source>
        <dbReference type="EMBL" id="MCZ8515137.1"/>
    </source>
</evidence>
<keyword evidence="3" id="KW-1185">Reference proteome</keyword>
<sequence length="89" mass="9953">MDMNRVPYVMRQVNEGLDELLVALGKVNSLYESAKQVSPMLTDFAKWMYAAEKSAGKARVHSESAPGGAKRKKKSAKRSGKSVVYRRDF</sequence>
<feature type="compositionally biased region" description="Basic residues" evidence="1">
    <location>
        <begin position="69"/>
        <end position="80"/>
    </location>
</feature>
<dbReference type="Proteomes" id="UP001527882">
    <property type="component" value="Unassembled WGS sequence"/>
</dbReference>
<protein>
    <submittedName>
        <fullName evidence="2">Uncharacterized protein</fullName>
    </submittedName>
</protein>
<comment type="caution">
    <text evidence="2">The sequence shown here is derived from an EMBL/GenBank/DDBJ whole genome shotgun (WGS) entry which is preliminary data.</text>
</comment>